<dbReference type="Proteomes" id="UP000039324">
    <property type="component" value="Unassembled WGS sequence"/>
</dbReference>
<dbReference type="Pfam" id="PF01535">
    <property type="entry name" value="PPR"/>
    <property type="match status" value="1"/>
</dbReference>
<dbReference type="Gene3D" id="1.25.40.10">
    <property type="entry name" value="Tetratricopeptide repeat domain"/>
    <property type="match status" value="1"/>
</dbReference>
<keyword evidence="2" id="KW-0496">Mitochondrion</keyword>
<dbReference type="EMBL" id="CDSF01000122">
    <property type="protein sequence ID" value="CEP02087.1"/>
    <property type="molecule type" value="Genomic_DNA"/>
</dbReference>
<dbReference type="PANTHER" id="PTHR47934">
    <property type="entry name" value="PENTATRICOPEPTIDE REPEAT-CONTAINING PROTEIN PET309, MITOCHONDRIAL"/>
    <property type="match status" value="1"/>
</dbReference>
<dbReference type="STRING" id="37360.A0A0G4J3G5"/>
<evidence type="ECO:0008006" key="5">
    <source>
        <dbReference type="Google" id="ProtNLM"/>
    </source>
</evidence>
<evidence type="ECO:0000313" key="1">
    <source>
        <dbReference type="EMBL" id="CEP02087.1"/>
    </source>
</evidence>
<evidence type="ECO:0000313" key="4">
    <source>
        <dbReference type="Proteomes" id="UP000290189"/>
    </source>
</evidence>
<protein>
    <recommendedName>
        <fullName evidence="5">Pentacotripeptide-repeat region of PRORP domain-containing protein</fullName>
    </recommendedName>
</protein>
<dbReference type="InterPro" id="IPR051114">
    <property type="entry name" value="Mito_RNA_Proc_CCM1"/>
</dbReference>
<dbReference type="GO" id="GO:0005739">
    <property type="term" value="C:mitochondrion"/>
    <property type="evidence" value="ECO:0007669"/>
    <property type="project" value="TreeGrafter"/>
</dbReference>
<dbReference type="EMBL" id="OVEO01000001">
    <property type="protein sequence ID" value="SPQ93720.1"/>
    <property type="molecule type" value="Genomic_DNA"/>
</dbReference>
<sequence>MRSGVVERVTRLCKAGLLGDAESALWQCIPESAAYEVVLDGYARRRLPDKCGFIVEQMRARSIPVSVKALVSVCRANRFSPSSWKSPLLDLAASPCSASTFARASGPVIMEIVRRREFAQLAAIIDTLYDRFGRVVSPGAHLALTLHETRRSSRACEQCVHRMLRHGLDVHPSAFRYLLLSYAAPDQRAGTSVDVIMGAWSALLNRCEHRPQTRDYIAVLRALARADCVALSRSILMRAVTSNGDVVVSGALFLPFLGLVSRLGFIGFVQDIVGVFDAVGEQTSILTCNIILQAYARSGNRERCRYLFRLLSSSSSLRPDARTYAIMLEVAESVDEGRQYLESAQRLAAGDVVYCTWMRTLIRLGETGEAMRVFTRDLPGAGLRPNHYAVAAFVEANLALYPSTRIEDLVTRLACSSTGASESDVVDGCVLGCCKAKQGEACIRVIEFAKRVRVGEITSRTLSPALELFLREGHYHAARGILQEMGERRLLPSGRAAVMMYNLRQQKRSTGRSPANCSP</sequence>
<dbReference type="OrthoDB" id="5588846at2759"/>
<evidence type="ECO:0000313" key="2">
    <source>
        <dbReference type="EMBL" id="SPQ93720.1"/>
    </source>
</evidence>
<dbReference type="InterPro" id="IPR011990">
    <property type="entry name" value="TPR-like_helical_dom_sf"/>
</dbReference>
<dbReference type="Proteomes" id="UP000290189">
    <property type="component" value="Unassembled WGS sequence"/>
</dbReference>
<dbReference type="AlphaFoldDB" id="A0A0G4J3G5"/>
<geneLocation type="mitochondrion" evidence="2"/>
<dbReference type="GO" id="GO:0003729">
    <property type="term" value="F:mRNA binding"/>
    <property type="evidence" value="ECO:0007669"/>
    <property type="project" value="TreeGrafter"/>
</dbReference>
<reference evidence="2 4" key="2">
    <citation type="submission" date="2018-03" db="EMBL/GenBank/DDBJ databases">
        <authorList>
            <person name="Fogelqvist J."/>
        </authorList>
    </citation>
    <scope>NUCLEOTIDE SEQUENCE [LARGE SCALE GENOMIC DNA]</scope>
</reference>
<reference evidence="1 3" key="1">
    <citation type="submission" date="2015-02" db="EMBL/GenBank/DDBJ databases">
        <authorList>
            <person name="Chooi Y.-H."/>
        </authorList>
    </citation>
    <scope>NUCLEOTIDE SEQUENCE [LARGE SCALE GENOMIC DNA]</scope>
    <source>
        <strain evidence="1">E3</strain>
    </source>
</reference>
<dbReference type="InterPro" id="IPR002885">
    <property type="entry name" value="PPR_rpt"/>
</dbReference>
<organism evidence="1 3">
    <name type="scientific">Plasmodiophora brassicae</name>
    <name type="common">Clubroot disease agent</name>
    <dbReference type="NCBI Taxonomy" id="37360"/>
    <lineage>
        <taxon>Eukaryota</taxon>
        <taxon>Sar</taxon>
        <taxon>Rhizaria</taxon>
        <taxon>Endomyxa</taxon>
        <taxon>Phytomyxea</taxon>
        <taxon>Plasmodiophorida</taxon>
        <taxon>Plasmodiophoridae</taxon>
        <taxon>Plasmodiophora</taxon>
    </lineage>
</organism>
<dbReference type="GO" id="GO:0006396">
    <property type="term" value="P:RNA processing"/>
    <property type="evidence" value="ECO:0007669"/>
    <property type="project" value="TreeGrafter"/>
</dbReference>
<dbReference type="GO" id="GO:0007005">
    <property type="term" value="P:mitochondrion organization"/>
    <property type="evidence" value="ECO:0007669"/>
    <property type="project" value="TreeGrafter"/>
</dbReference>
<keyword evidence="3" id="KW-1185">Reference proteome</keyword>
<gene>
    <name evidence="1" type="ORF">PBRA_002352</name>
    <name evidence="2" type="ORF">PLBR_LOCUS935</name>
</gene>
<evidence type="ECO:0000313" key="3">
    <source>
        <dbReference type="Proteomes" id="UP000039324"/>
    </source>
</evidence>
<accession>A0A0G4J3G5</accession>
<dbReference type="PANTHER" id="PTHR47934:SF6">
    <property type="entry name" value="MITOCHONDRIAL GROUP I INTRON SPLICING FACTOR CCM1-RELATED"/>
    <property type="match status" value="1"/>
</dbReference>
<proteinExistence type="predicted"/>
<dbReference type="NCBIfam" id="TIGR00756">
    <property type="entry name" value="PPR"/>
    <property type="match status" value="1"/>
</dbReference>
<name>A0A0G4J3G5_PLABS</name>